<protein>
    <submittedName>
        <fullName evidence="2">Uncharacterized protein</fullName>
    </submittedName>
</protein>
<name>A0A6G0XTD0_9STRA</name>
<dbReference type="EMBL" id="VJMJ01000013">
    <property type="protein sequence ID" value="KAF0743614.1"/>
    <property type="molecule type" value="Genomic_DNA"/>
</dbReference>
<keyword evidence="3" id="KW-1185">Reference proteome</keyword>
<dbReference type="VEuPathDB" id="FungiDB:AeMF1_019344"/>
<evidence type="ECO:0000313" key="2">
    <source>
        <dbReference type="EMBL" id="KAF0743614.1"/>
    </source>
</evidence>
<evidence type="ECO:0000256" key="1">
    <source>
        <dbReference type="SAM" id="SignalP"/>
    </source>
</evidence>
<comment type="caution">
    <text evidence="2">The sequence shown here is derived from an EMBL/GenBank/DDBJ whole genome shotgun (WGS) entry which is preliminary data.</text>
</comment>
<proteinExistence type="predicted"/>
<reference evidence="2 3" key="1">
    <citation type="submission" date="2019-07" db="EMBL/GenBank/DDBJ databases">
        <title>Genomics analysis of Aphanomyces spp. identifies a new class of oomycete effector associated with host adaptation.</title>
        <authorList>
            <person name="Gaulin E."/>
        </authorList>
    </citation>
    <scope>NUCLEOTIDE SEQUENCE [LARGE SCALE GENOMIC DNA]</scope>
    <source>
        <strain evidence="2 3">ATCC 201684</strain>
    </source>
</reference>
<evidence type="ECO:0000313" key="3">
    <source>
        <dbReference type="Proteomes" id="UP000481153"/>
    </source>
</evidence>
<sequence>MKVFLLLALLAVHAFADGSMDLRAASSQPSTRVNVAVDDKHVAQENIGRSFGLDMTGFRHHRPSHPVYIYAPHFDLPIDMPDDDTSVVTFLPRRGQLKSIRLRYGRQSTEEDDAA</sequence>
<gene>
    <name evidence="2" type="ORF">Ae201684_001755</name>
</gene>
<dbReference type="Proteomes" id="UP000481153">
    <property type="component" value="Unassembled WGS sequence"/>
</dbReference>
<feature type="chain" id="PRO_5026012385" evidence="1">
    <location>
        <begin position="17"/>
        <end position="115"/>
    </location>
</feature>
<keyword evidence="1" id="KW-0732">Signal</keyword>
<organism evidence="2 3">
    <name type="scientific">Aphanomyces euteiches</name>
    <dbReference type="NCBI Taxonomy" id="100861"/>
    <lineage>
        <taxon>Eukaryota</taxon>
        <taxon>Sar</taxon>
        <taxon>Stramenopiles</taxon>
        <taxon>Oomycota</taxon>
        <taxon>Saprolegniomycetes</taxon>
        <taxon>Saprolegniales</taxon>
        <taxon>Verrucalvaceae</taxon>
        <taxon>Aphanomyces</taxon>
    </lineage>
</organism>
<accession>A0A6G0XTD0</accession>
<feature type="signal peptide" evidence="1">
    <location>
        <begin position="1"/>
        <end position="16"/>
    </location>
</feature>
<dbReference type="AlphaFoldDB" id="A0A6G0XTD0"/>